<feature type="compositionally biased region" description="Basic and acidic residues" evidence="1">
    <location>
        <begin position="183"/>
        <end position="199"/>
    </location>
</feature>
<organism evidence="2 3">
    <name type="scientific">Polyplax serrata</name>
    <name type="common">Common mouse louse</name>
    <dbReference type="NCBI Taxonomy" id="468196"/>
    <lineage>
        <taxon>Eukaryota</taxon>
        <taxon>Metazoa</taxon>
        <taxon>Ecdysozoa</taxon>
        <taxon>Arthropoda</taxon>
        <taxon>Hexapoda</taxon>
        <taxon>Insecta</taxon>
        <taxon>Pterygota</taxon>
        <taxon>Neoptera</taxon>
        <taxon>Paraneoptera</taxon>
        <taxon>Psocodea</taxon>
        <taxon>Troctomorpha</taxon>
        <taxon>Phthiraptera</taxon>
        <taxon>Anoplura</taxon>
        <taxon>Polyplacidae</taxon>
        <taxon>Polyplax</taxon>
    </lineage>
</organism>
<dbReference type="EMBL" id="JAWJWF010000001">
    <property type="protein sequence ID" value="KAK6640397.1"/>
    <property type="molecule type" value="Genomic_DNA"/>
</dbReference>
<reference evidence="2 3" key="1">
    <citation type="submission" date="2023-09" db="EMBL/GenBank/DDBJ databases">
        <title>Genomes of two closely related lineages of the louse Polyplax serrata with different host specificities.</title>
        <authorList>
            <person name="Martinu J."/>
            <person name="Tarabai H."/>
            <person name="Stefka J."/>
            <person name="Hypsa V."/>
        </authorList>
    </citation>
    <scope>NUCLEOTIDE SEQUENCE [LARGE SCALE GENOMIC DNA]</scope>
    <source>
        <strain evidence="2">98ZLc_SE</strain>
    </source>
</reference>
<evidence type="ECO:0000256" key="1">
    <source>
        <dbReference type="SAM" id="MobiDB-lite"/>
    </source>
</evidence>
<accession>A0ABR1BE97</accession>
<comment type="caution">
    <text evidence="2">The sequence shown here is derived from an EMBL/GenBank/DDBJ whole genome shotgun (WGS) entry which is preliminary data.</text>
</comment>
<dbReference type="Proteomes" id="UP001359485">
    <property type="component" value="Unassembled WGS sequence"/>
</dbReference>
<protein>
    <submittedName>
        <fullName evidence="2">Uncharacterized protein</fullName>
    </submittedName>
</protein>
<gene>
    <name evidence="2" type="ORF">RUM44_012090</name>
</gene>
<name>A0ABR1BE97_POLSC</name>
<feature type="region of interest" description="Disordered" evidence="1">
    <location>
        <begin position="158"/>
        <end position="247"/>
    </location>
</feature>
<sequence>MMTCADLVEANGSVAVEAVKTAIMAPVNMGVKQSKRSVDITETSTKGEIEGFGNEGKVEKIVDGVMEKVAANGHVENDLQNVNVQTLSHMSRNILNLRDESFGIEIKLSASPPMFGCLTYLCVAIQLYCHNGGEVHQNGIEPVQNGEAAAVAIEKVMTKESDDSAAEPTPNGQVEANGELNGEPEKTEEEGKKGEDKKDKKDKKEKKEKVVKKRFSFRNFRFSNKDKSKGSKDETSPEQVNEAPVEE</sequence>
<feature type="compositionally biased region" description="Basic and acidic residues" evidence="1">
    <location>
        <begin position="223"/>
        <end position="235"/>
    </location>
</feature>
<proteinExistence type="predicted"/>
<keyword evidence="3" id="KW-1185">Reference proteome</keyword>
<evidence type="ECO:0000313" key="2">
    <source>
        <dbReference type="EMBL" id="KAK6640397.1"/>
    </source>
</evidence>
<feature type="compositionally biased region" description="Basic residues" evidence="1">
    <location>
        <begin position="200"/>
        <end position="216"/>
    </location>
</feature>
<evidence type="ECO:0000313" key="3">
    <source>
        <dbReference type="Proteomes" id="UP001359485"/>
    </source>
</evidence>